<sequence length="135" mass="14578">MGDVVQLDALLVLPSKDHSKSCSPLHSCRPSALGARLALAPYRTSGLLLFVLSSTKTGCCASEAVILPLVLFPDVSLRYSGSLSSRRCSVARHTDAQTRCWSLIYMALASLWLYWGVSSPRSYAVSDFPLSPRSG</sequence>
<keyword evidence="3" id="KW-1185">Reference proteome</keyword>
<dbReference type="EMBL" id="KZ084139">
    <property type="protein sequence ID" value="OSC98324.1"/>
    <property type="molecule type" value="Genomic_DNA"/>
</dbReference>
<organism evidence="2 3">
    <name type="scientific">Trametes coccinea (strain BRFM310)</name>
    <name type="common">Pycnoporus coccineus</name>
    <dbReference type="NCBI Taxonomy" id="1353009"/>
    <lineage>
        <taxon>Eukaryota</taxon>
        <taxon>Fungi</taxon>
        <taxon>Dikarya</taxon>
        <taxon>Basidiomycota</taxon>
        <taxon>Agaricomycotina</taxon>
        <taxon>Agaricomycetes</taxon>
        <taxon>Polyporales</taxon>
        <taxon>Polyporaceae</taxon>
        <taxon>Trametes</taxon>
    </lineage>
</organism>
<gene>
    <name evidence="2" type="ORF">PYCCODRAFT_1005129</name>
</gene>
<reference evidence="2 3" key="1">
    <citation type="journal article" date="2015" name="Biotechnol. Biofuels">
        <title>Enhanced degradation of softwood versus hardwood by the white-rot fungus Pycnoporus coccineus.</title>
        <authorList>
            <person name="Couturier M."/>
            <person name="Navarro D."/>
            <person name="Chevret D."/>
            <person name="Henrissat B."/>
            <person name="Piumi F."/>
            <person name="Ruiz-Duenas F.J."/>
            <person name="Martinez A.T."/>
            <person name="Grigoriev I.V."/>
            <person name="Riley R."/>
            <person name="Lipzen A."/>
            <person name="Berrin J.G."/>
            <person name="Master E.R."/>
            <person name="Rosso M.N."/>
        </authorList>
    </citation>
    <scope>NUCLEOTIDE SEQUENCE [LARGE SCALE GENOMIC DNA]</scope>
    <source>
        <strain evidence="2 3">BRFM310</strain>
    </source>
</reference>
<evidence type="ECO:0000313" key="2">
    <source>
        <dbReference type="EMBL" id="OSC98324.1"/>
    </source>
</evidence>
<keyword evidence="1" id="KW-0472">Membrane</keyword>
<feature type="transmembrane region" description="Helical" evidence="1">
    <location>
        <begin position="100"/>
        <end position="117"/>
    </location>
</feature>
<name>A0A1Y2IB27_TRAC3</name>
<evidence type="ECO:0000313" key="3">
    <source>
        <dbReference type="Proteomes" id="UP000193067"/>
    </source>
</evidence>
<evidence type="ECO:0000256" key="1">
    <source>
        <dbReference type="SAM" id="Phobius"/>
    </source>
</evidence>
<proteinExistence type="predicted"/>
<keyword evidence="1" id="KW-1133">Transmembrane helix</keyword>
<dbReference type="AlphaFoldDB" id="A0A1Y2IB27"/>
<keyword evidence="1" id="KW-0812">Transmembrane</keyword>
<dbReference type="Proteomes" id="UP000193067">
    <property type="component" value="Unassembled WGS sequence"/>
</dbReference>
<protein>
    <submittedName>
        <fullName evidence="2">Uncharacterized protein</fullName>
    </submittedName>
</protein>
<accession>A0A1Y2IB27</accession>